<feature type="compositionally biased region" description="Polar residues" evidence="4">
    <location>
        <begin position="764"/>
        <end position="781"/>
    </location>
</feature>
<feature type="region of interest" description="Disordered" evidence="4">
    <location>
        <begin position="329"/>
        <end position="361"/>
    </location>
</feature>
<dbReference type="EC" id="4.6.1.16" evidence="6"/>
<feature type="region of interest" description="Disordered" evidence="4">
    <location>
        <begin position="80"/>
        <end position="112"/>
    </location>
</feature>
<evidence type="ECO:0000313" key="7">
    <source>
        <dbReference type="Proteomes" id="UP001309876"/>
    </source>
</evidence>
<comment type="caution">
    <text evidence="6">The sequence shown here is derived from an EMBL/GenBank/DDBJ whole genome shotgun (WGS) entry which is preliminary data.</text>
</comment>
<feature type="compositionally biased region" description="Basic and acidic residues" evidence="4">
    <location>
        <begin position="531"/>
        <end position="540"/>
    </location>
</feature>
<evidence type="ECO:0000256" key="2">
    <source>
        <dbReference type="ARBA" id="ARBA00022763"/>
    </source>
</evidence>
<feature type="compositionally biased region" description="Acidic residues" evidence="4">
    <location>
        <begin position="487"/>
        <end position="504"/>
    </location>
</feature>
<dbReference type="GO" id="GO:0000077">
    <property type="term" value="P:DNA damage checkpoint signaling"/>
    <property type="evidence" value="ECO:0007669"/>
    <property type="project" value="TreeGrafter"/>
</dbReference>
<feature type="region of interest" description="Disordered" evidence="4">
    <location>
        <begin position="741"/>
        <end position="792"/>
    </location>
</feature>
<feature type="compositionally biased region" description="Basic and acidic residues" evidence="4">
    <location>
        <begin position="216"/>
        <end position="225"/>
    </location>
</feature>
<keyword evidence="2" id="KW-0227">DNA damage</keyword>
<comment type="subcellular location">
    <subcellularLocation>
        <location evidence="1">Nucleus</location>
    </subcellularLocation>
</comment>
<feature type="compositionally biased region" description="Basic and acidic residues" evidence="4">
    <location>
        <begin position="475"/>
        <end position="486"/>
    </location>
</feature>
<feature type="domain" description="BRCT" evidence="5">
    <location>
        <begin position="1106"/>
        <end position="1212"/>
    </location>
</feature>
<dbReference type="GO" id="GO:0000213">
    <property type="term" value="F:tRNA-intron lyase activity"/>
    <property type="evidence" value="ECO:0007669"/>
    <property type="project" value="UniProtKB-EC"/>
</dbReference>
<proteinExistence type="predicted"/>
<dbReference type="GO" id="GO:0045944">
    <property type="term" value="P:positive regulation of transcription by RNA polymerase II"/>
    <property type="evidence" value="ECO:0007669"/>
    <property type="project" value="TreeGrafter"/>
</dbReference>
<protein>
    <submittedName>
        <fullName evidence="6">Radiation sensitive protein rad9</fullName>
        <ecNumber evidence="6">4.6.1.16</ecNumber>
    </submittedName>
</protein>
<feature type="compositionally biased region" description="Acidic residues" evidence="4">
    <location>
        <begin position="404"/>
        <end position="415"/>
    </location>
</feature>
<feature type="compositionally biased region" description="Low complexity" evidence="4">
    <location>
        <begin position="461"/>
        <end position="472"/>
    </location>
</feature>
<feature type="compositionally biased region" description="Polar residues" evidence="4">
    <location>
        <begin position="259"/>
        <end position="273"/>
    </location>
</feature>
<evidence type="ECO:0000313" key="6">
    <source>
        <dbReference type="EMBL" id="KAK5087822.1"/>
    </source>
</evidence>
<dbReference type="PANTHER" id="PTHR15321:SF3">
    <property type="entry name" value="TP53-BINDING PROTEIN 1"/>
    <property type="match status" value="1"/>
</dbReference>
<dbReference type="PROSITE" id="PS50172">
    <property type="entry name" value="BRCT"/>
    <property type="match status" value="1"/>
</dbReference>
<evidence type="ECO:0000259" key="5">
    <source>
        <dbReference type="PROSITE" id="PS50172"/>
    </source>
</evidence>
<feature type="region of interest" description="Disordered" evidence="4">
    <location>
        <begin position="437"/>
        <end position="617"/>
    </location>
</feature>
<feature type="region of interest" description="Disordered" evidence="4">
    <location>
        <begin position="1325"/>
        <end position="1356"/>
    </location>
</feature>
<dbReference type="GO" id="GO:0005634">
    <property type="term" value="C:nucleus"/>
    <property type="evidence" value="ECO:0007669"/>
    <property type="project" value="UniProtKB-SubCell"/>
</dbReference>
<dbReference type="PANTHER" id="PTHR15321">
    <property type="entry name" value="TUMOR SUPPRESSOR P53-BINDING PROTEIN 1"/>
    <property type="match status" value="1"/>
</dbReference>
<dbReference type="Proteomes" id="UP001309876">
    <property type="component" value="Unassembled WGS sequence"/>
</dbReference>
<feature type="compositionally biased region" description="Acidic residues" evidence="4">
    <location>
        <begin position="226"/>
        <end position="242"/>
    </location>
</feature>
<reference evidence="6 7" key="1">
    <citation type="submission" date="2023-08" db="EMBL/GenBank/DDBJ databases">
        <title>Black Yeasts Isolated from many extreme environments.</title>
        <authorList>
            <person name="Coleine C."/>
            <person name="Stajich J.E."/>
            <person name="Selbmann L."/>
        </authorList>
    </citation>
    <scope>NUCLEOTIDE SEQUENCE [LARGE SCALE GENOMIC DNA]</scope>
    <source>
        <strain evidence="6 7">CCFEE 5910</strain>
    </source>
</reference>
<feature type="compositionally biased region" description="Polar residues" evidence="4">
    <location>
        <begin position="329"/>
        <end position="340"/>
    </location>
</feature>
<organism evidence="6 7">
    <name type="scientific">Lithohypha guttulata</name>
    <dbReference type="NCBI Taxonomy" id="1690604"/>
    <lineage>
        <taxon>Eukaryota</taxon>
        <taxon>Fungi</taxon>
        <taxon>Dikarya</taxon>
        <taxon>Ascomycota</taxon>
        <taxon>Pezizomycotina</taxon>
        <taxon>Eurotiomycetes</taxon>
        <taxon>Chaetothyriomycetidae</taxon>
        <taxon>Chaetothyriales</taxon>
        <taxon>Trichomeriaceae</taxon>
        <taxon>Lithohypha</taxon>
    </lineage>
</organism>
<feature type="compositionally biased region" description="Polar residues" evidence="4">
    <location>
        <begin position="680"/>
        <end position="690"/>
    </location>
</feature>
<accession>A0AAN7T3K4</accession>
<dbReference type="SUPFAM" id="SSF52113">
    <property type="entry name" value="BRCT domain"/>
    <property type="match status" value="1"/>
</dbReference>
<keyword evidence="3" id="KW-0539">Nucleus</keyword>
<dbReference type="InterPro" id="IPR047252">
    <property type="entry name" value="TP53BP1-like"/>
</dbReference>
<dbReference type="InterPro" id="IPR001357">
    <property type="entry name" value="BRCT_dom"/>
</dbReference>
<evidence type="ECO:0000256" key="4">
    <source>
        <dbReference type="SAM" id="MobiDB-lite"/>
    </source>
</evidence>
<feature type="compositionally biased region" description="Polar residues" evidence="4">
    <location>
        <begin position="567"/>
        <end position="585"/>
    </location>
</feature>
<dbReference type="GO" id="GO:0042393">
    <property type="term" value="F:histone binding"/>
    <property type="evidence" value="ECO:0007669"/>
    <property type="project" value="TreeGrafter"/>
</dbReference>
<dbReference type="Gene3D" id="3.40.50.10190">
    <property type="entry name" value="BRCT domain"/>
    <property type="match status" value="1"/>
</dbReference>
<keyword evidence="7" id="KW-1185">Reference proteome</keyword>
<evidence type="ECO:0000256" key="3">
    <source>
        <dbReference type="ARBA" id="ARBA00023242"/>
    </source>
</evidence>
<dbReference type="CDD" id="cd17745">
    <property type="entry name" value="BRCT_p53bp1_rpt1"/>
    <property type="match status" value="1"/>
</dbReference>
<dbReference type="EMBL" id="JAVRRJ010000002">
    <property type="protein sequence ID" value="KAK5087822.1"/>
    <property type="molecule type" value="Genomic_DNA"/>
</dbReference>
<feature type="region of interest" description="Disordered" evidence="4">
    <location>
        <begin position="680"/>
        <end position="729"/>
    </location>
</feature>
<name>A0AAN7T3K4_9EURO</name>
<feature type="compositionally biased region" description="Basic and acidic residues" evidence="4">
    <location>
        <begin position="852"/>
        <end position="865"/>
    </location>
</feature>
<evidence type="ECO:0000256" key="1">
    <source>
        <dbReference type="ARBA" id="ARBA00004123"/>
    </source>
</evidence>
<feature type="region of interest" description="Disordered" evidence="4">
    <location>
        <begin position="806"/>
        <end position="889"/>
    </location>
</feature>
<dbReference type="InterPro" id="IPR036420">
    <property type="entry name" value="BRCT_dom_sf"/>
</dbReference>
<sequence length="1384" mass="153336">MLLEDASIDLNRLQSQLLRDSNPARIADPSQPALITQSRHHLAKSVDFIQSAASDSIAKTNHEEFGPTRPSQARLAVSFGTTSNNGTEDGQPGDETRHPFAHLNHDSSSLACLPSTVPETLEQPIGDHESKTDTIPMDYEVPETASDIRNTQGSDDGTQEISDTGVQEYQKSIRETAFERHRELVEEQEELQRIQRQKQKEAEELGEELQELQDIQSREKPRVLDEDSEELPDTCPEEELDVLDLASSMVVPGPKDGSLSPSQSQAPLTQFPESQRFKTPATAGKKRDHASDVAEPPPTESKNPFGRNAQRSAPVIGLSQLFANTQAISSPLTPVPTSALPSDRPSPGLELGRRFHDTTSSPMQLLSEVKRAKSEPQSIYITMSQSQDRREAAAAARRAAEVGDAQESDDSDMEPDSMMRRHIATRMRERNALQALGAADRALSSPVQRRQEFGRPSMHQSSSRSLSSSPPRLNVPKDRNDLHQADEGPETELDVSPEFGDEGDNGAGVASQPPQLWTVRRALHPTFIPDTTKRLGKDLDAFSNTQPSPTARQTRGRKPMEAPDVDSSASVRIKNSQRSRPSTQDVSKKLTVKSSGESVDVVPASPEDQLVATQPSDPARLQDLVSEATAHNDVIIRDLNQDEVIHARVLAFNSSHEDPALLPESTVLRQHDMGQQYSHYSTAHTKQPPASQREAESSQPIQTGQRKRKRMDEISQDDAMPPPTQNSNFDFMALDQDAEVAQAVAPSPDEEPVPSRKRLRYTEPGSTPQQSPSYTRSSGIGTNAEKESPEHYTRNRDANFEVFDLPALTPEAPPPVVKSNTPVKRSIRKSTWDIGESPKSHFVSKPPQSHTQPDRDVPQHKEVQRARGKVSKKQRKTPLTMPHMHDTSSVLQSTEATSTIQSTRQPSAPAAQEYIDRVLAPQMVFAYYFGATRSYYPAQCLGTSADSQTYKIQWPGYDPEDMPKHKICSLDLRIGDEVKVDLEQFPRGACIVRAFCTRDATRQNNAITDIYGHTHVVVEPKDSKVKVPKRFKKDEGISIGNVYIGLATWNRMLKRTFAYQRATTTTTYVAPEVSTPPIRASTPATPSSRGRKSVKFEVTEDISAPYKDGIFSGMAFALSYSDDDSSRQHITSLIHENGGTILQGSFRDLVDEGLKLKLRFHSCGFTALLTDRHSRRQKYMEALAFGLPCLSGKWVEASIKNGQLADWQDYLLPAGESVELDGAVKSRQLQSRAYEQFQLHEVLATRRKFFEACTVVFVTGKGKIDETRASYLLFVQILGADNVVKVADLTAAKEKLLALGDEPGGEMPTIWLMVADREREAARNLAKSLRVPKSTNNDASSNRRRGTGDVQEPATAHSRIHVADKEFVIQSLIMGRLSSRETYE</sequence>
<feature type="compositionally biased region" description="Basic residues" evidence="4">
    <location>
        <begin position="866"/>
        <end position="876"/>
    </location>
</feature>
<dbReference type="SMART" id="SM00292">
    <property type="entry name" value="BRCT"/>
    <property type="match status" value="1"/>
</dbReference>
<feature type="region of interest" description="Disordered" evidence="4">
    <location>
        <begin position="382"/>
        <end position="416"/>
    </location>
</feature>
<keyword evidence="6" id="KW-0456">Lyase</keyword>
<dbReference type="Pfam" id="PF18115">
    <property type="entry name" value="Tudor_3"/>
    <property type="match status" value="1"/>
</dbReference>
<dbReference type="InterPro" id="IPR041297">
    <property type="entry name" value="Crb2_Tudor"/>
</dbReference>
<feature type="compositionally biased region" description="Polar residues" evidence="4">
    <location>
        <begin position="542"/>
        <end position="553"/>
    </location>
</feature>
<dbReference type="InterPro" id="IPR047249">
    <property type="entry name" value="BRCT_p53bp1-like_rpt1"/>
</dbReference>
<feature type="region of interest" description="Disordered" evidence="4">
    <location>
        <begin position="196"/>
        <end position="312"/>
    </location>
</feature>
<gene>
    <name evidence="6" type="primary">RAD9</name>
    <name evidence="6" type="ORF">LTR05_002037</name>
</gene>